<dbReference type="PRINTS" id="PR00080">
    <property type="entry name" value="SDRFAMILY"/>
</dbReference>
<dbReference type="PRINTS" id="PR00081">
    <property type="entry name" value="GDHRDH"/>
</dbReference>
<dbReference type="AlphaFoldDB" id="A0A1I2LYU3"/>
<dbReference type="Pfam" id="PF13561">
    <property type="entry name" value="adh_short_C2"/>
    <property type="match status" value="1"/>
</dbReference>
<dbReference type="PANTHER" id="PTHR43639:SF1">
    <property type="entry name" value="SHORT-CHAIN DEHYDROGENASE_REDUCTASE FAMILY PROTEIN"/>
    <property type="match status" value="1"/>
</dbReference>
<accession>A0A1I2LYU3</accession>
<dbReference type="Proteomes" id="UP000182135">
    <property type="component" value="Unassembled WGS sequence"/>
</dbReference>
<evidence type="ECO:0000256" key="1">
    <source>
        <dbReference type="ARBA" id="ARBA00006484"/>
    </source>
</evidence>
<name>A0A1I2LYU3_9CLOT</name>
<keyword evidence="2" id="KW-0560">Oxidoreductase</keyword>
<evidence type="ECO:0000256" key="2">
    <source>
        <dbReference type="ARBA" id="ARBA00023002"/>
    </source>
</evidence>
<dbReference type="CDD" id="cd05233">
    <property type="entry name" value="SDR_c"/>
    <property type="match status" value="1"/>
</dbReference>
<dbReference type="InterPro" id="IPR036291">
    <property type="entry name" value="NAD(P)-bd_dom_sf"/>
</dbReference>
<dbReference type="PANTHER" id="PTHR43639">
    <property type="entry name" value="OXIDOREDUCTASE, SHORT-CHAIN DEHYDROGENASE/REDUCTASE FAMILY (AFU_ORTHOLOGUE AFUA_5G02870)"/>
    <property type="match status" value="1"/>
</dbReference>
<dbReference type="SUPFAM" id="SSF51735">
    <property type="entry name" value="NAD(P)-binding Rossmann-fold domains"/>
    <property type="match status" value="1"/>
</dbReference>
<evidence type="ECO:0000313" key="4">
    <source>
        <dbReference type="Proteomes" id="UP000182135"/>
    </source>
</evidence>
<dbReference type="FunFam" id="3.40.50.720:FF:000084">
    <property type="entry name" value="Short-chain dehydrogenase reductase"/>
    <property type="match status" value="1"/>
</dbReference>
<comment type="similarity">
    <text evidence="1">Belongs to the short-chain dehydrogenases/reductases (SDR) family.</text>
</comment>
<dbReference type="EMBL" id="FOOE01000012">
    <property type="protein sequence ID" value="SFF83669.1"/>
    <property type="molecule type" value="Genomic_DNA"/>
</dbReference>
<sequence length="240" mass="26907">MKAVLITGGTKGIGREIAENYLKKGYLVIVNYANSDKDAEEFKDDMIGYSGKLFIVKADLSKIEGMELLVEEFSRLNVNLDILILNAGFTKRESFEDISYESWSRVIDGNFNIPFFLVQKLSNNINENGRIIFISSVLGIKADASSIQYGVSKGALMTLTKYLAKYFASKKITVNCIAPGFVDTSWQKNKPVEQRERIKNKTLIKRFAYVSEIASVCITLEENEYITGQTIVIDGGYSLN</sequence>
<dbReference type="RefSeq" id="WP_027639898.1">
    <property type="nucleotide sequence ID" value="NZ_CABMJC010000001.1"/>
</dbReference>
<dbReference type="GO" id="GO:0008206">
    <property type="term" value="P:bile acid metabolic process"/>
    <property type="evidence" value="ECO:0007669"/>
    <property type="project" value="UniProtKB-ARBA"/>
</dbReference>
<protein>
    <submittedName>
        <fullName evidence="3">3-oxoacyl-[acyl-carrier protein] reductase</fullName>
    </submittedName>
</protein>
<evidence type="ECO:0000313" key="3">
    <source>
        <dbReference type="EMBL" id="SFF83669.1"/>
    </source>
</evidence>
<gene>
    <name evidence="3" type="ORF">SAMN04487885_11226</name>
</gene>
<keyword evidence="4" id="KW-1185">Reference proteome</keyword>
<dbReference type="Gene3D" id="3.40.50.720">
    <property type="entry name" value="NAD(P)-binding Rossmann-like Domain"/>
    <property type="match status" value="1"/>
</dbReference>
<proteinExistence type="inferred from homology"/>
<dbReference type="eggNOG" id="COG1028">
    <property type="taxonomic scope" value="Bacteria"/>
</dbReference>
<dbReference type="InterPro" id="IPR002347">
    <property type="entry name" value="SDR_fam"/>
</dbReference>
<dbReference type="STRING" id="1529.SAMN04487885_11226"/>
<reference evidence="3 4" key="1">
    <citation type="submission" date="2016-10" db="EMBL/GenBank/DDBJ databases">
        <authorList>
            <person name="de Groot N.N."/>
        </authorList>
    </citation>
    <scope>NUCLEOTIDE SEQUENCE [LARGE SCALE GENOMIC DNA]</scope>
    <source>
        <strain evidence="3 4">NLAE-zl-G419</strain>
    </source>
</reference>
<dbReference type="GO" id="GO:0016491">
    <property type="term" value="F:oxidoreductase activity"/>
    <property type="evidence" value="ECO:0007669"/>
    <property type="project" value="UniProtKB-KW"/>
</dbReference>
<dbReference type="OrthoDB" id="9808814at2"/>
<organism evidence="3 4">
    <name type="scientific">Clostridium cadaveris</name>
    <dbReference type="NCBI Taxonomy" id="1529"/>
    <lineage>
        <taxon>Bacteria</taxon>
        <taxon>Bacillati</taxon>
        <taxon>Bacillota</taxon>
        <taxon>Clostridia</taxon>
        <taxon>Eubacteriales</taxon>
        <taxon>Clostridiaceae</taxon>
        <taxon>Clostridium</taxon>
    </lineage>
</organism>